<dbReference type="GO" id="GO:0003712">
    <property type="term" value="F:transcription coregulator activity"/>
    <property type="evidence" value="ECO:0007669"/>
    <property type="project" value="InterPro"/>
</dbReference>
<organism evidence="13 14">
    <name type="scientific">Caenorhabditis auriculariae</name>
    <dbReference type="NCBI Taxonomy" id="2777116"/>
    <lineage>
        <taxon>Eukaryota</taxon>
        <taxon>Metazoa</taxon>
        <taxon>Ecdysozoa</taxon>
        <taxon>Nematoda</taxon>
        <taxon>Chromadorea</taxon>
        <taxon>Rhabditida</taxon>
        <taxon>Rhabditina</taxon>
        <taxon>Rhabditomorpha</taxon>
        <taxon>Rhabditoidea</taxon>
        <taxon>Rhabditidae</taxon>
        <taxon>Peloderinae</taxon>
        <taxon>Caenorhabditis</taxon>
    </lineage>
</organism>
<feature type="compositionally biased region" description="Basic and acidic residues" evidence="10">
    <location>
        <begin position="345"/>
        <end position="358"/>
    </location>
</feature>
<feature type="domain" description="Mediator of RNA polymerase II transcription subunit 15 N-terminal" evidence="11">
    <location>
        <begin position="117"/>
        <end position="190"/>
    </location>
</feature>
<evidence type="ECO:0000313" key="14">
    <source>
        <dbReference type="Proteomes" id="UP000835052"/>
    </source>
</evidence>
<feature type="compositionally biased region" description="Low complexity" evidence="10">
    <location>
        <begin position="694"/>
        <end position="721"/>
    </location>
</feature>
<keyword evidence="6 9" id="KW-0804">Transcription</keyword>
<keyword evidence="5 9" id="KW-0010">Activator</keyword>
<dbReference type="Pfam" id="PF21539">
    <property type="entry name" value="Med15_C"/>
    <property type="match status" value="1"/>
</dbReference>
<keyword evidence="14" id="KW-1185">Reference proteome</keyword>
<keyword evidence="4 9" id="KW-0805">Transcription regulation</keyword>
<feature type="compositionally biased region" description="Low complexity" evidence="10">
    <location>
        <begin position="242"/>
        <end position="255"/>
    </location>
</feature>
<dbReference type="EMBL" id="CAJGYM010000031">
    <property type="protein sequence ID" value="CAD6193001.1"/>
    <property type="molecule type" value="Genomic_DNA"/>
</dbReference>
<comment type="function">
    <text evidence="9">Component of the Mediator complex, a coactivator involved in the regulated transcription of nearly all RNA polymerase II-dependent genes. Mediator functions as a bridge to convey information from gene-specific regulatory proteins to the basal RNA polymerase II transcription machinery. Mediator is recruited to promoters by direct interactions with regulatory proteins and serves as a scaffold for the assembly of a functional preinitiation complex with RNA polymerase II and the general transcription factors.</text>
</comment>
<evidence type="ECO:0000256" key="2">
    <source>
        <dbReference type="ARBA" id="ARBA00009807"/>
    </source>
</evidence>
<dbReference type="InterPro" id="IPR048386">
    <property type="entry name" value="Med15_C"/>
</dbReference>
<evidence type="ECO:0000256" key="7">
    <source>
        <dbReference type="ARBA" id="ARBA00023242"/>
    </source>
</evidence>
<comment type="subcellular location">
    <subcellularLocation>
        <location evidence="1 9">Nucleus</location>
    </subcellularLocation>
</comment>
<accession>A0A8S1HF77</accession>
<feature type="compositionally biased region" description="Polar residues" evidence="10">
    <location>
        <begin position="228"/>
        <end position="241"/>
    </location>
</feature>
<reference evidence="13" key="1">
    <citation type="submission" date="2020-10" db="EMBL/GenBank/DDBJ databases">
        <authorList>
            <person name="Kikuchi T."/>
        </authorList>
    </citation>
    <scope>NUCLEOTIDE SEQUENCE</scope>
    <source>
        <strain evidence="13">NKZ352</strain>
    </source>
</reference>
<evidence type="ECO:0000259" key="12">
    <source>
        <dbReference type="Pfam" id="PF21539"/>
    </source>
</evidence>
<feature type="region of interest" description="Disordered" evidence="10">
    <location>
        <begin position="205"/>
        <end position="400"/>
    </location>
</feature>
<dbReference type="InterPro" id="IPR036529">
    <property type="entry name" value="KIX_dom_sf"/>
</dbReference>
<dbReference type="Gene3D" id="1.10.246.20">
    <property type="entry name" value="Coactivator CBP, KIX domain"/>
    <property type="match status" value="1"/>
</dbReference>
<dbReference type="FunFam" id="1.10.246.20:FF:000006">
    <property type="entry name" value="Mediator of RNA polymerase II transcription subunit 15"/>
    <property type="match status" value="1"/>
</dbReference>
<dbReference type="GO" id="GO:0006355">
    <property type="term" value="P:regulation of DNA-templated transcription"/>
    <property type="evidence" value="ECO:0007669"/>
    <property type="project" value="InterPro"/>
</dbReference>
<comment type="caution">
    <text evidence="13">The sequence shown here is derived from an EMBL/GenBank/DDBJ whole genome shotgun (WGS) entry which is preliminary data.</text>
</comment>
<name>A0A8S1HF77_9PELO</name>
<evidence type="ECO:0000256" key="4">
    <source>
        <dbReference type="ARBA" id="ARBA00023015"/>
    </source>
</evidence>
<evidence type="ECO:0000256" key="8">
    <source>
        <dbReference type="ARBA" id="ARBA00032016"/>
    </source>
</evidence>
<keyword evidence="7 9" id="KW-0539">Nucleus</keyword>
<comment type="subunit">
    <text evidence="9">Component of the Mediator complex.</text>
</comment>
<evidence type="ECO:0000256" key="6">
    <source>
        <dbReference type="ARBA" id="ARBA00023163"/>
    </source>
</evidence>
<dbReference type="InterPro" id="IPR019087">
    <property type="entry name" value="Med15_N"/>
</dbReference>
<feature type="region of interest" description="Disordered" evidence="10">
    <location>
        <begin position="593"/>
        <end position="724"/>
    </location>
</feature>
<gene>
    <name evidence="9" type="primary">MED15</name>
    <name evidence="13" type="ORF">CAUJ_LOCUS8920</name>
</gene>
<evidence type="ECO:0000256" key="3">
    <source>
        <dbReference type="ARBA" id="ARBA00019613"/>
    </source>
</evidence>
<evidence type="ECO:0000256" key="9">
    <source>
        <dbReference type="RuleBase" id="RU364148"/>
    </source>
</evidence>
<evidence type="ECO:0000259" key="11">
    <source>
        <dbReference type="Pfam" id="PF09606"/>
    </source>
</evidence>
<evidence type="ECO:0000313" key="13">
    <source>
        <dbReference type="EMBL" id="CAD6193001.1"/>
    </source>
</evidence>
<protein>
    <recommendedName>
        <fullName evidence="3 9">Mediator of RNA polymerase II transcription subunit 15</fullName>
    </recommendedName>
    <alternativeName>
        <fullName evidence="8 9">Mediator complex subunit 15</fullName>
    </alternativeName>
</protein>
<sequence>MIAGRAGKHGKAITFLTPEDNAVFYDLKQLLVDSPVSTCPPDLANHPDAQQKPGVDRGASERSEALFFGFFPPPLVEYMVQSISCQQEGVGAAITATRKSQAVDNFFPLNSYTKMTDEDWPSQKFRDHVINRLEPELARNRQNAPNLPVPGDARQVEEYVFQKCGTKDEYMRTIAKVINAINCNSKSAAVPSVLHPSHFHSPPCTAAGGLLPTSTTPSRGAVPPDPQPTQARNQQTASVSTAQASGQPPSGSASSTPIGVGNGLSLNGGAPPSFPSPDGISRQNPHAYNGAANSAPQMGQPPPQIPPGAAGNHMKQGPGMGYGQYAMMNGPPGGPPGHHPGHNAYDQRMKQQKADGRGWDNQGQMYPPQQAWGGPQPGPANIYGGPPQNGPPGGPSVLESLINQPQYPHQMQRHMMPGSANPQVMAGAQGVLDNPQDQATYQAKLRMLRPNCENLRLRSEECRRGGNHEAAHKLEVMLGVLEGRRVVSLEYLNHLEMWIQKKAVFLAGAQSASVPPVSSASMQPQPMVEGLNAVLNGSDPQQMSHPGQYNQGFPPHNNYMHHQQMPTHQQQQMWHQQRMMSQEMMMGGPGPIHNVYRGENGMPHHESPTATTPTGGHRHAPYPSPAMRANMRTLSGGAAGGPNSRAGGPGTAALSPVGGPPSNRNSLLMNAPPKPYGVPNAHTRQNSLGSMGMASNQSSTSSIASTQQPPMHHAQQQPPQQNAWDGKLDGPIDDFYNVEDILPSPMESLGMPPPHLMQAPMATGAKATLSDMARRELDEMASRFEIDPNQESPDVHSIIITCRLRGQPVPPLRLVVPSMYPNAGVVTVDRAALDLGTKAPIPRAPFKLSASPRCAVAYAYFYDDLQNVVHERLARPGLTTITDFLTTWENQVSQYYQTQNQAGNSSSQFDDIFSSYDNLLV</sequence>
<comment type="similarity">
    <text evidence="2 9">Belongs to the Mediator complex subunit 15 family.</text>
</comment>
<dbReference type="Proteomes" id="UP000835052">
    <property type="component" value="Unassembled WGS sequence"/>
</dbReference>
<evidence type="ECO:0000256" key="1">
    <source>
        <dbReference type="ARBA" id="ARBA00004123"/>
    </source>
</evidence>
<feature type="compositionally biased region" description="Polar residues" evidence="10">
    <location>
        <begin position="281"/>
        <end position="294"/>
    </location>
</feature>
<dbReference type="GO" id="GO:0005634">
    <property type="term" value="C:nucleus"/>
    <property type="evidence" value="ECO:0007669"/>
    <property type="project" value="UniProtKB-SubCell"/>
</dbReference>
<evidence type="ECO:0000256" key="10">
    <source>
        <dbReference type="SAM" id="MobiDB-lite"/>
    </source>
</evidence>
<feature type="domain" description="ARC105/Med15 mediator subunit C-terminal" evidence="12">
    <location>
        <begin position="769"/>
        <end position="894"/>
    </location>
</feature>
<proteinExistence type="inferred from homology"/>
<dbReference type="Pfam" id="PF09606">
    <property type="entry name" value="Med15_N"/>
    <property type="match status" value="1"/>
</dbReference>
<dbReference type="AlphaFoldDB" id="A0A8S1HF77"/>
<dbReference type="OrthoDB" id="10055322at2759"/>
<evidence type="ECO:0000256" key="5">
    <source>
        <dbReference type="ARBA" id="ARBA00023159"/>
    </source>
</evidence>